<keyword evidence="11" id="KW-1185">Reference proteome</keyword>
<feature type="domain" description="EamA" evidence="7">
    <location>
        <begin position="6"/>
        <end position="145"/>
    </location>
</feature>
<protein>
    <submittedName>
        <fullName evidence="9">EamA family transporter</fullName>
    </submittedName>
</protein>
<dbReference type="EMBL" id="JBETVU010000012">
    <property type="protein sequence ID" value="MES5150235.1"/>
    <property type="molecule type" value="Genomic_DNA"/>
</dbReference>
<comment type="similarity">
    <text evidence="2">Belongs to the EamA transporter family.</text>
</comment>
<dbReference type="PANTHER" id="PTHR32322:SF2">
    <property type="entry name" value="EAMA DOMAIN-CONTAINING PROTEIN"/>
    <property type="match status" value="1"/>
</dbReference>
<evidence type="ECO:0000256" key="6">
    <source>
        <dbReference type="SAM" id="Phobius"/>
    </source>
</evidence>
<evidence type="ECO:0000313" key="8">
    <source>
        <dbReference type="EMBL" id="MES5150235.1"/>
    </source>
</evidence>
<dbReference type="Proteomes" id="UP001434419">
    <property type="component" value="Unassembled WGS sequence"/>
</dbReference>
<comment type="caution">
    <text evidence="9">The sequence shown here is derived from an EMBL/GenBank/DDBJ whole genome shotgun (WGS) entry which is preliminary data.</text>
</comment>
<reference evidence="8" key="2">
    <citation type="submission" date="2024-06" db="EMBL/GenBank/DDBJ databases">
        <title>Vaginal Lactobacillus fatty acid response mechanisms reveal a metabolite-targeted strategy for bacterial vaginosis treatment.</title>
        <authorList>
            <person name="Zhu M."/>
            <person name="Blainey P.C."/>
            <person name="Bloom S.M."/>
            <person name="Kwon D.S."/>
        </authorList>
    </citation>
    <scope>NUCLEOTIDE SEQUENCE</scope>
    <source>
        <strain evidence="8">194_F1_1</strain>
    </source>
</reference>
<evidence type="ECO:0000256" key="5">
    <source>
        <dbReference type="ARBA" id="ARBA00023136"/>
    </source>
</evidence>
<accession>A0A4R6CRI6</accession>
<feature type="transmembrane region" description="Helical" evidence="6">
    <location>
        <begin position="218"/>
        <end position="236"/>
    </location>
</feature>
<keyword evidence="5 6" id="KW-0472">Membrane</keyword>
<proteinExistence type="inferred from homology"/>
<dbReference type="PANTHER" id="PTHR32322">
    <property type="entry name" value="INNER MEMBRANE TRANSPORTER"/>
    <property type="match status" value="1"/>
</dbReference>
<evidence type="ECO:0000313" key="9">
    <source>
        <dbReference type="EMBL" id="TDN29749.1"/>
    </source>
</evidence>
<dbReference type="Proteomes" id="UP000295195">
    <property type="component" value="Unassembled WGS sequence"/>
</dbReference>
<feature type="transmembrane region" description="Helical" evidence="6">
    <location>
        <begin position="72"/>
        <end position="94"/>
    </location>
</feature>
<dbReference type="InterPro" id="IPR037185">
    <property type="entry name" value="EmrE-like"/>
</dbReference>
<evidence type="ECO:0000313" key="10">
    <source>
        <dbReference type="Proteomes" id="UP000295195"/>
    </source>
</evidence>
<feature type="transmembrane region" description="Helical" evidence="6">
    <location>
        <begin position="38"/>
        <end position="60"/>
    </location>
</feature>
<dbReference type="AlphaFoldDB" id="A0A4R6CRI6"/>
<organism evidence="9 10">
    <name type="scientific">Lactobacillus crispatus</name>
    <dbReference type="NCBI Taxonomy" id="47770"/>
    <lineage>
        <taxon>Bacteria</taxon>
        <taxon>Bacillati</taxon>
        <taxon>Bacillota</taxon>
        <taxon>Bacilli</taxon>
        <taxon>Lactobacillales</taxon>
        <taxon>Lactobacillaceae</taxon>
        <taxon>Lactobacillus</taxon>
    </lineage>
</organism>
<dbReference type="Pfam" id="PF00892">
    <property type="entry name" value="EamA"/>
    <property type="match status" value="2"/>
</dbReference>
<dbReference type="EMBL" id="NKLP01000181">
    <property type="protein sequence ID" value="TDN29749.1"/>
    <property type="molecule type" value="Genomic_DNA"/>
</dbReference>
<keyword evidence="4 6" id="KW-1133">Transmembrane helix</keyword>
<evidence type="ECO:0000256" key="1">
    <source>
        <dbReference type="ARBA" id="ARBA00004127"/>
    </source>
</evidence>
<evidence type="ECO:0000256" key="4">
    <source>
        <dbReference type="ARBA" id="ARBA00022989"/>
    </source>
</evidence>
<dbReference type="RefSeq" id="WP_005721852.1">
    <property type="nucleotide sequence ID" value="NZ_CAZZQD010000001.1"/>
</dbReference>
<feature type="transmembrane region" description="Helical" evidence="6">
    <location>
        <begin position="129"/>
        <end position="147"/>
    </location>
</feature>
<dbReference type="InterPro" id="IPR000620">
    <property type="entry name" value="EamA_dom"/>
</dbReference>
<name>A0A4R6CRI6_9LACO</name>
<dbReference type="GO" id="GO:0016020">
    <property type="term" value="C:membrane"/>
    <property type="evidence" value="ECO:0007669"/>
    <property type="project" value="UniProtKB-SubCell"/>
</dbReference>
<feature type="transmembrane region" description="Helical" evidence="6">
    <location>
        <begin position="248"/>
        <end position="268"/>
    </location>
</feature>
<feature type="domain" description="EamA" evidence="7">
    <location>
        <begin position="159"/>
        <end position="288"/>
    </location>
</feature>
<keyword evidence="3 6" id="KW-0812">Transmembrane</keyword>
<evidence type="ECO:0000256" key="3">
    <source>
        <dbReference type="ARBA" id="ARBA00022692"/>
    </source>
</evidence>
<feature type="transmembrane region" description="Helical" evidence="6">
    <location>
        <begin position="100"/>
        <end position="117"/>
    </location>
</feature>
<reference evidence="9 10" key="1">
    <citation type="submission" date="2017-06" db="EMBL/GenBank/DDBJ databases">
        <authorList>
            <person name="Swanenburg J."/>
            <person name="Kort R."/>
        </authorList>
    </citation>
    <scope>NUCLEOTIDE SEQUENCE [LARGE SCALE GENOMIC DNA]</scope>
    <source>
        <strain evidence="9 10">RL05</strain>
    </source>
</reference>
<feature type="transmembrane region" description="Helical" evidence="6">
    <location>
        <begin position="274"/>
        <end position="291"/>
    </location>
</feature>
<evidence type="ECO:0000256" key="2">
    <source>
        <dbReference type="ARBA" id="ARBA00007362"/>
    </source>
</evidence>
<evidence type="ECO:0000259" key="7">
    <source>
        <dbReference type="Pfam" id="PF00892"/>
    </source>
</evidence>
<gene>
    <name evidence="8" type="ORF">ABVC42_10010</name>
    <name evidence="9" type="ORF">CEE75_09955</name>
</gene>
<comment type="subcellular location">
    <subcellularLocation>
        <location evidence="1">Endomembrane system</location>
        <topology evidence="1">Multi-pass membrane protein</topology>
    </subcellularLocation>
</comment>
<evidence type="ECO:0000313" key="11">
    <source>
        <dbReference type="Proteomes" id="UP001434419"/>
    </source>
</evidence>
<dbReference type="SUPFAM" id="SSF103481">
    <property type="entry name" value="Multidrug resistance efflux transporter EmrE"/>
    <property type="match status" value="2"/>
</dbReference>
<feature type="transmembrane region" description="Helical" evidence="6">
    <location>
        <begin position="184"/>
        <end position="206"/>
    </location>
</feature>
<sequence>MNQRYKGLTLAVVGACFWGASGTAVEFLFSSTNVNTAWLVGLRLLFSGALLMIYACWKYLDQVKAMLHDKKVIIMLIIFAFLGMGSSQLSYFVAVKYSNAPTATVIQFLAPVFIIIYSSLRSKMWPRRIDAISIVVAVVGTFILATGGRFDQLALSPLACFWGLIAAFSEAINTVLPGKLFKKYGPIPVIGAAMLVAGIAFLPIYFTQPMPKLAPVDVWVIVYIIIGGTLLAYTMYLSSVQYIEPSTVGMLGALEPLIATILSVSLLHADFGPMDMLGGFLIIVATFMQLMPSRNPIKKNDE</sequence>
<dbReference type="InterPro" id="IPR050638">
    <property type="entry name" value="AA-Vitamin_Transporters"/>
</dbReference>